<dbReference type="InterPro" id="IPR052598">
    <property type="entry name" value="IgSF_CEA-related"/>
</dbReference>
<dbReference type="InterPro" id="IPR003599">
    <property type="entry name" value="Ig_sub"/>
</dbReference>
<feature type="chain" id="PRO_5042148233" description="Ig-like domain-containing protein" evidence="6">
    <location>
        <begin position="25"/>
        <end position="577"/>
    </location>
</feature>
<organism evidence="8 9">
    <name type="scientific">Potamilus streckersoni</name>
    <dbReference type="NCBI Taxonomy" id="2493646"/>
    <lineage>
        <taxon>Eukaryota</taxon>
        <taxon>Metazoa</taxon>
        <taxon>Spiralia</taxon>
        <taxon>Lophotrochozoa</taxon>
        <taxon>Mollusca</taxon>
        <taxon>Bivalvia</taxon>
        <taxon>Autobranchia</taxon>
        <taxon>Heteroconchia</taxon>
        <taxon>Palaeoheterodonta</taxon>
        <taxon>Unionida</taxon>
        <taxon>Unionoidea</taxon>
        <taxon>Unionidae</taxon>
        <taxon>Ambleminae</taxon>
        <taxon>Lampsilini</taxon>
        <taxon>Potamilus</taxon>
    </lineage>
</organism>
<feature type="domain" description="Ig-like" evidence="7">
    <location>
        <begin position="212"/>
        <end position="292"/>
    </location>
</feature>
<proteinExistence type="predicted"/>
<dbReference type="InterPro" id="IPR013783">
    <property type="entry name" value="Ig-like_fold"/>
</dbReference>
<dbReference type="SMART" id="SM00409">
    <property type="entry name" value="IG"/>
    <property type="match status" value="2"/>
</dbReference>
<dbReference type="PANTHER" id="PTHR44337:SF20">
    <property type="entry name" value="CARCINOEMBRYONIC ANTIGEN-RELATED CELL ADHESION MOLECULE 5-RELATED"/>
    <property type="match status" value="1"/>
</dbReference>
<dbReference type="InterPro" id="IPR007110">
    <property type="entry name" value="Ig-like_dom"/>
</dbReference>
<dbReference type="Gene3D" id="2.60.40.10">
    <property type="entry name" value="Immunoglobulins"/>
    <property type="match status" value="2"/>
</dbReference>
<evidence type="ECO:0000256" key="6">
    <source>
        <dbReference type="SAM" id="SignalP"/>
    </source>
</evidence>
<keyword evidence="4" id="KW-0393">Immunoglobulin domain</keyword>
<accession>A0AAE0RU12</accession>
<evidence type="ECO:0000256" key="3">
    <source>
        <dbReference type="ARBA" id="ARBA00023180"/>
    </source>
</evidence>
<keyword evidence="1 6" id="KW-0732">Signal</keyword>
<dbReference type="PANTHER" id="PTHR44337">
    <property type="entry name" value="CARCINOEMBRYONIC ANTIGEN-RELATED CELL ADHESION MOLECULE 8"/>
    <property type="match status" value="1"/>
</dbReference>
<protein>
    <recommendedName>
        <fullName evidence="7">Ig-like domain-containing protein</fullName>
    </recommendedName>
</protein>
<dbReference type="AlphaFoldDB" id="A0AAE0RU12"/>
<sequence>MFSLYILVLCESFAFVLEGRTVQAINGRNVSFSWTFNNTSKDAIIISHDSSHLLLVWPYKNLVSPYQRKERLQAYVNSSTSETVTITVKILNIRESDAGIYKAERQFDSEDVNDNIILQIFDEANLPWIIMVQQVIFDSYIELQCNSSIRFTGRVIWQVNESMIESRGRYSQDKTLLSIRNLTANDRYNSYTCKEFGSEFESDPYRLNISGPDGVTFESNVTMAKEHEDLNLPCHADCKPICEWKWTKVDLSSVDEKRISADSILQIRNITRIDAGKYSCTIHNIITGKSFEGFTHVDVVYGPDEINFNILDNIIQVNKFEIIHLICYADCFPPCLIGWTETHANTQTSSSALKLDGVYSDINSTCYATNPMNANTSISSTIYIKVRSATSYNTTMQMVPGKHIEGVGFFTTPTTNAGKYTETNDFPSVHHLTYIVLGMGIILAVGLLSCLLHKCGACSHVGRESKTRAFVMSDNDGANEGSHGELQTEKYWTIVSNTGGELTTAVESDSAQYYIQKPSGINEVLQQDNPEFPTCVDVVMVHDSSHSVSVEHDDYIHPVHTGQEEADVLLQYDTTAV</sequence>
<dbReference type="Pfam" id="PF13927">
    <property type="entry name" value="Ig_3"/>
    <property type="match status" value="1"/>
</dbReference>
<keyword evidence="5" id="KW-0472">Membrane</keyword>
<keyword evidence="9" id="KW-1185">Reference proteome</keyword>
<name>A0AAE0RU12_9BIVA</name>
<dbReference type="Proteomes" id="UP001195483">
    <property type="component" value="Unassembled WGS sequence"/>
</dbReference>
<feature type="signal peptide" evidence="6">
    <location>
        <begin position="1"/>
        <end position="24"/>
    </location>
</feature>
<evidence type="ECO:0000313" key="9">
    <source>
        <dbReference type="Proteomes" id="UP001195483"/>
    </source>
</evidence>
<reference evidence="8" key="1">
    <citation type="journal article" date="2021" name="Genome Biol. Evol.">
        <title>A High-Quality Reference Genome for a Parasitic Bivalve with Doubly Uniparental Inheritance (Bivalvia: Unionida).</title>
        <authorList>
            <person name="Smith C.H."/>
        </authorList>
    </citation>
    <scope>NUCLEOTIDE SEQUENCE</scope>
    <source>
        <strain evidence="8">CHS0354</strain>
    </source>
</reference>
<reference evidence="8" key="3">
    <citation type="submission" date="2023-05" db="EMBL/GenBank/DDBJ databases">
        <authorList>
            <person name="Smith C.H."/>
        </authorList>
    </citation>
    <scope>NUCLEOTIDE SEQUENCE</scope>
    <source>
        <strain evidence="8">CHS0354</strain>
        <tissue evidence="8">Mantle</tissue>
    </source>
</reference>
<dbReference type="InterPro" id="IPR036179">
    <property type="entry name" value="Ig-like_dom_sf"/>
</dbReference>
<dbReference type="SUPFAM" id="SSF48726">
    <property type="entry name" value="Immunoglobulin"/>
    <property type="match status" value="1"/>
</dbReference>
<feature type="transmembrane region" description="Helical" evidence="5">
    <location>
        <begin position="432"/>
        <end position="453"/>
    </location>
</feature>
<keyword evidence="5" id="KW-1133">Transmembrane helix</keyword>
<dbReference type="PROSITE" id="PS50835">
    <property type="entry name" value="IG_LIKE"/>
    <property type="match status" value="1"/>
</dbReference>
<reference evidence="8" key="2">
    <citation type="journal article" date="2021" name="Genome Biol. Evol.">
        <title>Developing a high-quality reference genome for a parasitic bivalve with doubly uniparental inheritance (Bivalvia: Unionida).</title>
        <authorList>
            <person name="Smith C.H."/>
        </authorList>
    </citation>
    <scope>NUCLEOTIDE SEQUENCE</scope>
    <source>
        <strain evidence="8">CHS0354</strain>
        <tissue evidence="8">Mantle</tissue>
    </source>
</reference>
<evidence type="ECO:0000256" key="2">
    <source>
        <dbReference type="ARBA" id="ARBA00023157"/>
    </source>
</evidence>
<keyword evidence="5" id="KW-0812">Transmembrane</keyword>
<keyword evidence="3" id="KW-0325">Glycoprotein</keyword>
<comment type="caution">
    <text evidence="8">The sequence shown here is derived from an EMBL/GenBank/DDBJ whole genome shotgun (WGS) entry which is preliminary data.</text>
</comment>
<keyword evidence="2" id="KW-1015">Disulfide bond</keyword>
<evidence type="ECO:0000313" key="8">
    <source>
        <dbReference type="EMBL" id="KAK3579652.1"/>
    </source>
</evidence>
<dbReference type="SMART" id="SM00408">
    <property type="entry name" value="IGc2"/>
    <property type="match status" value="1"/>
</dbReference>
<evidence type="ECO:0000256" key="1">
    <source>
        <dbReference type="ARBA" id="ARBA00022729"/>
    </source>
</evidence>
<evidence type="ECO:0000256" key="5">
    <source>
        <dbReference type="SAM" id="Phobius"/>
    </source>
</evidence>
<dbReference type="InterPro" id="IPR003598">
    <property type="entry name" value="Ig_sub2"/>
</dbReference>
<evidence type="ECO:0000256" key="4">
    <source>
        <dbReference type="ARBA" id="ARBA00023319"/>
    </source>
</evidence>
<dbReference type="EMBL" id="JAEAOA010000913">
    <property type="protein sequence ID" value="KAK3579652.1"/>
    <property type="molecule type" value="Genomic_DNA"/>
</dbReference>
<gene>
    <name evidence="8" type="ORF">CHS0354_014890</name>
</gene>
<evidence type="ECO:0000259" key="7">
    <source>
        <dbReference type="PROSITE" id="PS50835"/>
    </source>
</evidence>